<keyword evidence="3" id="KW-1185">Reference proteome</keyword>
<name>A0A8J3FHP1_9ACTN</name>
<dbReference type="AlphaFoldDB" id="A0A8J3FHP1"/>
<evidence type="ECO:0000313" key="3">
    <source>
        <dbReference type="Proteomes" id="UP000662200"/>
    </source>
</evidence>
<protein>
    <submittedName>
        <fullName evidence="2">Uncharacterized protein</fullName>
    </submittedName>
</protein>
<reference evidence="2" key="2">
    <citation type="submission" date="2020-09" db="EMBL/GenBank/DDBJ databases">
        <authorList>
            <person name="Sun Q."/>
            <person name="Ohkuma M."/>
        </authorList>
    </citation>
    <scope>NUCLEOTIDE SEQUENCE</scope>
    <source>
        <strain evidence="2">JCM 3091</strain>
    </source>
</reference>
<gene>
    <name evidence="2" type="ORF">GCM10010124_19240</name>
</gene>
<dbReference type="EMBL" id="BMQC01000005">
    <property type="protein sequence ID" value="GGK26731.1"/>
    <property type="molecule type" value="Genomic_DNA"/>
</dbReference>
<evidence type="ECO:0000313" key="2">
    <source>
        <dbReference type="EMBL" id="GGK26731.1"/>
    </source>
</evidence>
<comment type="caution">
    <text evidence="2">The sequence shown here is derived from an EMBL/GenBank/DDBJ whole genome shotgun (WGS) entry which is preliminary data.</text>
</comment>
<feature type="region of interest" description="Disordered" evidence="1">
    <location>
        <begin position="1"/>
        <end position="76"/>
    </location>
</feature>
<reference evidence="2" key="1">
    <citation type="journal article" date="2014" name="Int. J. Syst. Evol. Microbiol.">
        <title>Complete genome sequence of Corynebacterium casei LMG S-19264T (=DSM 44701T), isolated from a smear-ripened cheese.</title>
        <authorList>
            <consortium name="US DOE Joint Genome Institute (JGI-PGF)"/>
            <person name="Walter F."/>
            <person name="Albersmeier A."/>
            <person name="Kalinowski J."/>
            <person name="Ruckert C."/>
        </authorList>
    </citation>
    <scope>NUCLEOTIDE SEQUENCE</scope>
    <source>
        <strain evidence="2">JCM 3091</strain>
    </source>
</reference>
<proteinExistence type="predicted"/>
<accession>A0A8J3FHP1</accession>
<evidence type="ECO:0000256" key="1">
    <source>
        <dbReference type="SAM" id="MobiDB-lite"/>
    </source>
</evidence>
<sequence length="106" mass="11646">MTHLTASAPPPRKWRLADNSPGTGGRSPMISPAGGPAHRPDGPRATAPAMTYAPARGSGYGKSRRRVNGRWAGSHNWSPRTRNLGRFARLVSFRNHREKHFRAVPQ</sequence>
<dbReference type="Proteomes" id="UP000662200">
    <property type="component" value="Unassembled WGS sequence"/>
</dbReference>
<organism evidence="2 3">
    <name type="scientific">Pilimelia terevasa</name>
    <dbReference type="NCBI Taxonomy" id="53372"/>
    <lineage>
        <taxon>Bacteria</taxon>
        <taxon>Bacillati</taxon>
        <taxon>Actinomycetota</taxon>
        <taxon>Actinomycetes</taxon>
        <taxon>Micromonosporales</taxon>
        <taxon>Micromonosporaceae</taxon>
        <taxon>Pilimelia</taxon>
    </lineage>
</organism>